<dbReference type="InterPro" id="IPR006461">
    <property type="entry name" value="PLAC_motif_containing"/>
</dbReference>
<dbReference type="Pfam" id="PF04749">
    <property type="entry name" value="PLAC8"/>
    <property type="match status" value="1"/>
</dbReference>
<keyword evidence="3" id="KW-1185">Reference proteome</keyword>
<keyword evidence="1" id="KW-1133">Transmembrane helix</keyword>
<sequence length="196" mass="21917">MDSSEADAVVSYSTPSAIQPLHRQHRPETYQIIEVMDFDLMSMTTPRHLPLPPPQTHVGTPGRWSSGLCDCFSDVPNCCLTCWCPCITFGHIAEIIDRGSTSCRVSGALYALMALTGCACIHSSFYRSRMRKEYMLPESPCADCPVHFFCETCALCQEYRQLKSIGVDMSTGWREHAEKQNPEVAMAPVVEEGMRK</sequence>
<name>A0ABD1W8C5_9LAMI</name>
<evidence type="ECO:0000313" key="3">
    <source>
        <dbReference type="Proteomes" id="UP001604277"/>
    </source>
</evidence>
<organism evidence="2 3">
    <name type="scientific">Forsythia ovata</name>
    <dbReference type="NCBI Taxonomy" id="205694"/>
    <lineage>
        <taxon>Eukaryota</taxon>
        <taxon>Viridiplantae</taxon>
        <taxon>Streptophyta</taxon>
        <taxon>Embryophyta</taxon>
        <taxon>Tracheophyta</taxon>
        <taxon>Spermatophyta</taxon>
        <taxon>Magnoliopsida</taxon>
        <taxon>eudicotyledons</taxon>
        <taxon>Gunneridae</taxon>
        <taxon>Pentapetalae</taxon>
        <taxon>asterids</taxon>
        <taxon>lamiids</taxon>
        <taxon>Lamiales</taxon>
        <taxon>Oleaceae</taxon>
        <taxon>Forsythieae</taxon>
        <taxon>Forsythia</taxon>
    </lineage>
</organism>
<dbReference type="EMBL" id="JBFOLJ010000004">
    <property type="protein sequence ID" value="KAL2545925.1"/>
    <property type="molecule type" value="Genomic_DNA"/>
</dbReference>
<dbReference type="PANTHER" id="PTHR15907">
    <property type="entry name" value="DUF614 FAMILY PROTEIN-RELATED"/>
    <property type="match status" value="1"/>
</dbReference>
<reference evidence="3" key="1">
    <citation type="submission" date="2024-07" db="EMBL/GenBank/DDBJ databases">
        <title>Two chromosome-level genome assemblies of Korean endemic species Abeliophyllum distichum and Forsythia ovata (Oleaceae).</title>
        <authorList>
            <person name="Jang H."/>
        </authorList>
    </citation>
    <scope>NUCLEOTIDE SEQUENCE [LARGE SCALE GENOMIC DNA]</scope>
</reference>
<keyword evidence="1" id="KW-0472">Membrane</keyword>
<keyword evidence="1" id="KW-0812">Transmembrane</keyword>
<protein>
    <submittedName>
        <fullName evidence="2">Protein PLANT CADMIUM RESISTANCE 2</fullName>
    </submittedName>
</protein>
<accession>A0ABD1W8C5</accession>
<feature type="transmembrane region" description="Helical" evidence="1">
    <location>
        <begin position="107"/>
        <end position="126"/>
    </location>
</feature>
<evidence type="ECO:0000313" key="2">
    <source>
        <dbReference type="EMBL" id="KAL2545925.1"/>
    </source>
</evidence>
<evidence type="ECO:0000256" key="1">
    <source>
        <dbReference type="SAM" id="Phobius"/>
    </source>
</evidence>
<dbReference type="AlphaFoldDB" id="A0ABD1W8C5"/>
<comment type="caution">
    <text evidence="2">The sequence shown here is derived from an EMBL/GenBank/DDBJ whole genome shotgun (WGS) entry which is preliminary data.</text>
</comment>
<dbReference type="Proteomes" id="UP001604277">
    <property type="component" value="Unassembled WGS sequence"/>
</dbReference>
<gene>
    <name evidence="2" type="ORF">Fot_15158</name>
</gene>
<proteinExistence type="predicted"/>
<dbReference type="NCBIfam" id="TIGR01571">
    <property type="entry name" value="A_thal_Cys_rich"/>
    <property type="match status" value="1"/>
</dbReference>